<dbReference type="InterPro" id="IPR013785">
    <property type="entry name" value="Aldolase_TIM"/>
</dbReference>
<dbReference type="GO" id="GO:0009228">
    <property type="term" value="P:thiamine biosynthetic process"/>
    <property type="evidence" value="ECO:0007669"/>
    <property type="project" value="UniProtKB-KW"/>
</dbReference>
<keyword evidence="8 18" id="KW-0479">Metal-binding</keyword>
<dbReference type="PANTHER" id="PTHR20858">
    <property type="entry name" value="PHOSPHOMETHYLPYRIMIDINE KINASE"/>
    <property type="match status" value="1"/>
</dbReference>
<comment type="function">
    <text evidence="4">Catalyzes the phosphorylation of hydroxymethylpyrimidine phosphate (HMP-P) to HMP-PP, and of HMP to HMP-P.</text>
</comment>
<keyword evidence="11" id="KW-0067">ATP-binding</keyword>
<evidence type="ECO:0000256" key="15">
    <source>
        <dbReference type="ARBA" id="ARBA00047334"/>
    </source>
</evidence>
<dbReference type="PANTHER" id="PTHR20858:SF17">
    <property type="entry name" value="HYDROXYMETHYLPYRIMIDINE_PHOSPHOMETHYLPYRIMIDINE KINASE THI20-RELATED"/>
    <property type="match status" value="1"/>
</dbReference>
<dbReference type="RefSeq" id="WP_088817945.1">
    <property type="nucleotide sequence ID" value="NZ_FYEZ01000001.1"/>
</dbReference>
<dbReference type="Pfam" id="PF08543">
    <property type="entry name" value="Phos_pyr_kin"/>
    <property type="match status" value="1"/>
</dbReference>
<evidence type="ECO:0000256" key="17">
    <source>
        <dbReference type="ARBA" id="ARBA00047883"/>
    </source>
</evidence>
<name>A0A212TDL1_9MICO</name>
<dbReference type="InterPro" id="IPR013749">
    <property type="entry name" value="PM/HMP-P_kinase-1"/>
</dbReference>
<proteinExistence type="inferred from homology"/>
<dbReference type="InterPro" id="IPR034291">
    <property type="entry name" value="TMP_synthase"/>
</dbReference>
<evidence type="ECO:0000313" key="22">
    <source>
        <dbReference type="Proteomes" id="UP000198122"/>
    </source>
</evidence>
<dbReference type="FunFam" id="3.40.1190.20:FF:000003">
    <property type="entry name" value="Phosphomethylpyrimidine kinase ThiD"/>
    <property type="match status" value="1"/>
</dbReference>
<dbReference type="Pfam" id="PF02581">
    <property type="entry name" value="TMP-TENI"/>
    <property type="match status" value="1"/>
</dbReference>
<dbReference type="NCBIfam" id="TIGR00097">
    <property type="entry name" value="HMP-P_kinase"/>
    <property type="match status" value="1"/>
</dbReference>
<evidence type="ECO:0000256" key="2">
    <source>
        <dbReference type="ARBA" id="ARBA00000565"/>
    </source>
</evidence>
<evidence type="ECO:0000256" key="12">
    <source>
        <dbReference type="ARBA" id="ARBA00022842"/>
    </source>
</evidence>
<feature type="binding site" evidence="18">
    <location>
        <position position="78"/>
    </location>
    <ligand>
        <name>4-amino-2-methyl-5-(diphosphooxymethyl)pyrimidine</name>
        <dbReference type="ChEBI" id="CHEBI:57841"/>
    </ligand>
</feature>
<dbReference type="GO" id="GO:0005829">
    <property type="term" value="C:cytosol"/>
    <property type="evidence" value="ECO:0007669"/>
    <property type="project" value="TreeGrafter"/>
</dbReference>
<evidence type="ECO:0000256" key="10">
    <source>
        <dbReference type="ARBA" id="ARBA00022777"/>
    </source>
</evidence>
<feature type="binding site" evidence="18">
    <location>
        <position position="117"/>
    </location>
    <ligand>
        <name>4-amino-2-methyl-5-(diphosphooxymethyl)pyrimidine</name>
        <dbReference type="ChEBI" id="CHEBI:57841"/>
    </ligand>
</feature>
<comment type="similarity">
    <text evidence="18">Belongs to the thiamine-phosphate synthase family.</text>
</comment>
<dbReference type="InterPro" id="IPR036206">
    <property type="entry name" value="ThiamineP_synth_sf"/>
</dbReference>
<dbReference type="GO" id="GO:0008972">
    <property type="term" value="F:phosphomethylpyrimidine kinase activity"/>
    <property type="evidence" value="ECO:0007669"/>
    <property type="project" value="UniProtKB-EC"/>
</dbReference>
<dbReference type="HAMAP" id="MF_00097">
    <property type="entry name" value="TMP_synthase"/>
    <property type="match status" value="1"/>
</dbReference>
<protein>
    <recommendedName>
        <fullName evidence="18">Thiamine-phosphate synthase</fullName>
        <shortName evidence="18">TP synthase</shortName>
        <shortName evidence="18">TPS</shortName>
        <ecNumber evidence="18">2.5.1.3</ecNumber>
    </recommendedName>
    <alternativeName>
        <fullName evidence="18">Thiamine-phosphate pyrophosphorylase</fullName>
        <shortName evidence="18">TMP pyrophosphorylase</shortName>
        <shortName evidence="18">TMP-PPase</shortName>
    </alternativeName>
</protein>
<comment type="catalytic activity">
    <reaction evidence="2">
        <text>4-amino-2-methyl-5-(phosphooxymethyl)pyrimidine + ATP = 4-amino-2-methyl-5-(diphosphooxymethyl)pyrimidine + ADP</text>
        <dbReference type="Rhea" id="RHEA:19893"/>
        <dbReference type="ChEBI" id="CHEBI:30616"/>
        <dbReference type="ChEBI" id="CHEBI:57841"/>
        <dbReference type="ChEBI" id="CHEBI:58354"/>
        <dbReference type="ChEBI" id="CHEBI:456216"/>
        <dbReference type="EC" id="2.7.4.7"/>
    </reaction>
</comment>
<evidence type="ECO:0000259" key="20">
    <source>
        <dbReference type="Pfam" id="PF08543"/>
    </source>
</evidence>
<keyword evidence="10 21" id="KW-0418">Kinase</keyword>
<dbReference type="InterPro" id="IPR022998">
    <property type="entry name" value="ThiamineP_synth_TenI"/>
</dbReference>
<feature type="binding site" evidence="18">
    <location>
        <position position="149"/>
    </location>
    <ligand>
        <name>4-amino-2-methyl-5-(diphosphooxymethyl)pyrimidine</name>
        <dbReference type="ChEBI" id="CHEBI:57841"/>
    </ligand>
</feature>
<dbReference type="GO" id="GO:0000287">
    <property type="term" value="F:magnesium ion binding"/>
    <property type="evidence" value="ECO:0007669"/>
    <property type="project" value="UniProtKB-UniRule"/>
</dbReference>
<dbReference type="SUPFAM" id="SSF53613">
    <property type="entry name" value="Ribokinase-like"/>
    <property type="match status" value="1"/>
</dbReference>
<evidence type="ECO:0000256" key="6">
    <source>
        <dbReference type="ARBA" id="ARBA00005165"/>
    </source>
</evidence>
<evidence type="ECO:0000256" key="16">
    <source>
        <dbReference type="ARBA" id="ARBA00047851"/>
    </source>
</evidence>
<evidence type="ECO:0000256" key="11">
    <source>
        <dbReference type="ARBA" id="ARBA00022840"/>
    </source>
</evidence>
<dbReference type="SUPFAM" id="SSF51391">
    <property type="entry name" value="Thiamin phosphate synthase"/>
    <property type="match status" value="1"/>
</dbReference>
<feature type="domain" description="Thiamine phosphate synthase/TenI" evidence="19">
    <location>
        <begin position="16"/>
        <end position="200"/>
    </location>
</feature>
<dbReference type="EC" id="2.5.1.3" evidence="18"/>
<evidence type="ECO:0000313" key="21">
    <source>
        <dbReference type="EMBL" id="SNC64103.1"/>
    </source>
</evidence>
<comment type="pathway">
    <text evidence="5">Cofactor biosynthesis; thiamine diphosphate biosynthesis; 4-amino-2-methyl-5-diphosphomethylpyrimidine from 5-amino-1-(5-phospho-D-ribosyl)imidazole: step 3/3.</text>
</comment>
<feature type="binding site" evidence="18">
    <location>
        <position position="98"/>
    </location>
    <ligand>
        <name>Mg(2+)</name>
        <dbReference type="ChEBI" id="CHEBI:18420"/>
    </ligand>
</feature>
<feature type="binding site" evidence="18">
    <location>
        <begin position="46"/>
        <end position="50"/>
    </location>
    <ligand>
        <name>4-amino-2-methyl-5-(diphosphooxymethyl)pyrimidine</name>
        <dbReference type="ChEBI" id="CHEBI:57841"/>
    </ligand>
</feature>
<comment type="catalytic activity">
    <reaction evidence="17 18">
        <text>2-[(2R,5Z)-2-carboxy-4-methylthiazol-5(2H)-ylidene]ethyl phosphate + 4-amino-2-methyl-5-(diphosphooxymethyl)pyrimidine + 2 H(+) = thiamine phosphate + CO2 + diphosphate</text>
        <dbReference type="Rhea" id="RHEA:47844"/>
        <dbReference type="ChEBI" id="CHEBI:15378"/>
        <dbReference type="ChEBI" id="CHEBI:16526"/>
        <dbReference type="ChEBI" id="CHEBI:33019"/>
        <dbReference type="ChEBI" id="CHEBI:37575"/>
        <dbReference type="ChEBI" id="CHEBI:57841"/>
        <dbReference type="ChEBI" id="CHEBI:62899"/>
        <dbReference type="EC" id="2.5.1.3"/>
    </reaction>
</comment>
<keyword evidence="14" id="KW-0511">Multifunctional enzyme</keyword>
<evidence type="ECO:0000256" key="9">
    <source>
        <dbReference type="ARBA" id="ARBA00022741"/>
    </source>
</evidence>
<comment type="catalytic activity">
    <reaction evidence="16 18">
        <text>2-(2-carboxy-4-methylthiazol-5-yl)ethyl phosphate + 4-amino-2-methyl-5-(diphosphooxymethyl)pyrimidine + 2 H(+) = thiamine phosphate + CO2 + diphosphate</text>
        <dbReference type="Rhea" id="RHEA:47848"/>
        <dbReference type="ChEBI" id="CHEBI:15378"/>
        <dbReference type="ChEBI" id="CHEBI:16526"/>
        <dbReference type="ChEBI" id="CHEBI:33019"/>
        <dbReference type="ChEBI" id="CHEBI:37575"/>
        <dbReference type="ChEBI" id="CHEBI:57841"/>
        <dbReference type="ChEBI" id="CHEBI:62890"/>
        <dbReference type="EC" id="2.5.1.3"/>
    </reaction>
</comment>
<comment type="catalytic activity">
    <reaction evidence="1">
        <text>4-amino-5-hydroxymethyl-2-methylpyrimidine + ATP = 4-amino-2-methyl-5-(phosphooxymethyl)pyrimidine + ADP + H(+)</text>
        <dbReference type="Rhea" id="RHEA:23096"/>
        <dbReference type="ChEBI" id="CHEBI:15378"/>
        <dbReference type="ChEBI" id="CHEBI:16892"/>
        <dbReference type="ChEBI" id="CHEBI:30616"/>
        <dbReference type="ChEBI" id="CHEBI:58354"/>
        <dbReference type="ChEBI" id="CHEBI:456216"/>
        <dbReference type="EC" id="2.7.1.49"/>
    </reaction>
</comment>
<reference evidence="21 22" key="1">
    <citation type="submission" date="2017-06" db="EMBL/GenBank/DDBJ databases">
        <authorList>
            <person name="Kim H.J."/>
            <person name="Triplett B.A."/>
        </authorList>
    </citation>
    <scope>NUCLEOTIDE SEQUENCE [LARGE SCALE GENOMIC DNA]</scope>
    <source>
        <strain evidence="21 22">DSM 22179</strain>
    </source>
</reference>
<feature type="binding site" evidence="18">
    <location>
        <begin position="146"/>
        <end position="148"/>
    </location>
    <ligand>
        <name>2-[(2R,5Z)-2-carboxy-4-methylthiazol-5(2H)-ylidene]ethyl phosphate</name>
        <dbReference type="ChEBI" id="CHEBI:62899"/>
    </ligand>
</feature>
<evidence type="ECO:0000256" key="18">
    <source>
        <dbReference type="HAMAP-Rule" id="MF_00097"/>
    </source>
</evidence>
<dbReference type="InterPro" id="IPR029056">
    <property type="entry name" value="Ribokinase-like"/>
</dbReference>
<feature type="binding site" evidence="18">
    <location>
        <begin position="197"/>
        <end position="198"/>
    </location>
    <ligand>
        <name>2-[(2R,5Z)-2-carboxy-4-methylthiazol-5(2H)-ylidene]ethyl phosphate</name>
        <dbReference type="ChEBI" id="CHEBI:62899"/>
    </ligand>
</feature>
<evidence type="ECO:0000259" key="19">
    <source>
        <dbReference type="Pfam" id="PF02581"/>
    </source>
</evidence>
<keyword evidence="13 18" id="KW-0784">Thiamine biosynthesis</keyword>
<evidence type="ECO:0000256" key="7">
    <source>
        <dbReference type="ARBA" id="ARBA00022679"/>
    </source>
</evidence>
<evidence type="ECO:0000256" key="5">
    <source>
        <dbReference type="ARBA" id="ARBA00004769"/>
    </source>
</evidence>
<dbReference type="GO" id="GO:0008902">
    <property type="term" value="F:hydroxymethylpyrimidine kinase activity"/>
    <property type="evidence" value="ECO:0007669"/>
    <property type="project" value="UniProtKB-EC"/>
</dbReference>
<accession>A0A212TDL1</accession>
<keyword evidence="7 18" id="KW-0808">Transferase</keyword>
<organism evidence="21 22">
    <name type="scientific">Kytococcus aerolatus</name>
    <dbReference type="NCBI Taxonomy" id="592308"/>
    <lineage>
        <taxon>Bacteria</taxon>
        <taxon>Bacillati</taxon>
        <taxon>Actinomycetota</taxon>
        <taxon>Actinomycetes</taxon>
        <taxon>Micrococcales</taxon>
        <taxon>Kytococcaceae</taxon>
        <taxon>Kytococcus</taxon>
    </lineage>
</organism>
<comment type="cofactor">
    <cofactor evidence="18">
        <name>Mg(2+)</name>
        <dbReference type="ChEBI" id="CHEBI:18420"/>
    </cofactor>
    <text evidence="18">Binds 1 Mg(2+) ion per subunit.</text>
</comment>
<comment type="pathway">
    <text evidence="6 18">Cofactor biosynthesis; thiamine diphosphate biosynthesis; thiamine phosphate from 4-amino-2-methyl-5-diphosphomethylpyrimidine and 4-methyl-5-(2-phosphoethyl)-thiazole: step 1/1.</text>
</comment>
<gene>
    <name evidence="18" type="primary">thiE</name>
    <name evidence="21" type="ORF">SAMN05445756_1043</name>
</gene>
<evidence type="ECO:0000256" key="13">
    <source>
        <dbReference type="ARBA" id="ARBA00022977"/>
    </source>
</evidence>
<dbReference type="GO" id="GO:0004789">
    <property type="term" value="F:thiamine-phosphate diphosphorylase activity"/>
    <property type="evidence" value="ECO:0007669"/>
    <property type="project" value="UniProtKB-UniRule"/>
</dbReference>
<dbReference type="NCBIfam" id="TIGR00693">
    <property type="entry name" value="thiE"/>
    <property type="match status" value="1"/>
</dbReference>
<keyword evidence="22" id="KW-1185">Reference proteome</keyword>
<dbReference type="UniPathway" id="UPA00060">
    <property type="reaction ID" value="UER00138"/>
</dbReference>
<dbReference type="Proteomes" id="UP000198122">
    <property type="component" value="Unassembled WGS sequence"/>
</dbReference>
<evidence type="ECO:0000256" key="8">
    <source>
        <dbReference type="ARBA" id="ARBA00022723"/>
    </source>
</evidence>
<comment type="caution">
    <text evidence="18">Lacks conserved residue(s) required for the propagation of feature annotation.</text>
</comment>
<dbReference type="Gene3D" id="3.40.1190.20">
    <property type="match status" value="1"/>
</dbReference>
<sequence length="502" mass="51033">MSTRRAGPRPRPDLSLYLVTDTVLCGDRGVPAVVAEAVAAGVTCVQLRDKTLDDDSLVALGRELRQVLAGTGVPLLVDDRVHLVEPIGADGVHIGQTDMDPVEARRILGEGALIGLSTHSVGQVRAASALPVGTVDYLGMGPVWATATKAGHAPPIGPDGLAAMRAESWLPAVAIGSVKAHSLAALAGSGVDGVAVVSALCAADDPAAATRELRAALARAGIGRTASAGGASGKASPHRVPSVLSIAGSDPSGGAGIQADLKAFSALGAHGCAVLTALTAQSTQGVTGIHPVPAAFVREQVETLLADVRLDAVKVGMLGSAEVARKVAALVRDRVDCPVVLDPVMVSTAGSRLLATDAVEAVCALAPEVDLVTPNGPEAAVMLGAAEATTLAEQREQAVALAERLGTRVLLKGGHLAGAESVDVLAEEGRLRELRAPRVDTRNTHGTGCTLSSAIAAEHAHHSDWGVAVGRAKHYLTRALQEADGLDIGAGPGPVHHFHPWW</sequence>
<evidence type="ECO:0000256" key="4">
    <source>
        <dbReference type="ARBA" id="ARBA00003848"/>
    </source>
</evidence>
<keyword evidence="12 18" id="KW-0460">Magnesium</keyword>
<evidence type="ECO:0000256" key="3">
    <source>
        <dbReference type="ARBA" id="ARBA00003814"/>
    </source>
</evidence>
<dbReference type="OrthoDB" id="34166at2"/>
<evidence type="ECO:0000256" key="1">
    <source>
        <dbReference type="ARBA" id="ARBA00000151"/>
    </source>
</evidence>
<dbReference type="InterPro" id="IPR004399">
    <property type="entry name" value="HMP/HMP-P_kinase_dom"/>
</dbReference>
<dbReference type="GO" id="GO:0005524">
    <property type="term" value="F:ATP binding"/>
    <property type="evidence" value="ECO:0007669"/>
    <property type="project" value="UniProtKB-KW"/>
</dbReference>
<dbReference type="CDD" id="cd01169">
    <property type="entry name" value="HMPP_kinase"/>
    <property type="match status" value="1"/>
</dbReference>
<evidence type="ECO:0000256" key="14">
    <source>
        <dbReference type="ARBA" id="ARBA00023268"/>
    </source>
</evidence>
<comment type="catalytic activity">
    <reaction evidence="15 18">
        <text>4-methyl-5-(2-phosphooxyethyl)-thiazole + 4-amino-2-methyl-5-(diphosphooxymethyl)pyrimidine + H(+) = thiamine phosphate + diphosphate</text>
        <dbReference type="Rhea" id="RHEA:22328"/>
        <dbReference type="ChEBI" id="CHEBI:15378"/>
        <dbReference type="ChEBI" id="CHEBI:33019"/>
        <dbReference type="ChEBI" id="CHEBI:37575"/>
        <dbReference type="ChEBI" id="CHEBI:57841"/>
        <dbReference type="ChEBI" id="CHEBI:58296"/>
        <dbReference type="EC" id="2.5.1.3"/>
    </reaction>
</comment>
<comment type="function">
    <text evidence="3 18">Condenses 4-methyl-5-(beta-hydroxyethyl)thiazole monophosphate (THZ-P) and 2-methyl-4-amino-5-hydroxymethyl pyrimidine pyrophosphate (HMP-PP) to form thiamine monophosphate (TMP).</text>
</comment>
<feature type="domain" description="Pyridoxamine kinase/Phosphomethylpyrimidine kinase" evidence="20">
    <location>
        <begin position="250"/>
        <end position="496"/>
    </location>
</feature>
<dbReference type="GO" id="GO:0009229">
    <property type="term" value="P:thiamine diphosphate biosynthetic process"/>
    <property type="evidence" value="ECO:0007669"/>
    <property type="project" value="UniProtKB-UniRule"/>
</dbReference>
<dbReference type="Gene3D" id="3.20.20.70">
    <property type="entry name" value="Aldolase class I"/>
    <property type="match status" value="1"/>
</dbReference>
<feature type="binding site" evidence="18">
    <location>
        <position position="79"/>
    </location>
    <ligand>
        <name>Mg(2+)</name>
        <dbReference type="ChEBI" id="CHEBI:18420"/>
    </ligand>
</feature>
<keyword evidence="9" id="KW-0547">Nucleotide-binding</keyword>
<dbReference type="AlphaFoldDB" id="A0A212TDL1"/>
<dbReference type="CDD" id="cd00564">
    <property type="entry name" value="TMP_TenI"/>
    <property type="match status" value="1"/>
</dbReference>
<dbReference type="EMBL" id="FYEZ01000001">
    <property type="protein sequence ID" value="SNC64103.1"/>
    <property type="molecule type" value="Genomic_DNA"/>
</dbReference>